<organism evidence="1 2">
    <name type="scientific">Aegilops tauschii subsp. strangulata</name>
    <name type="common">Goatgrass</name>
    <dbReference type="NCBI Taxonomy" id="200361"/>
    <lineage>
        <taxon>Eukaryota</taxon>
        <taxon>Viridiplantae</taxon>
        <taxon>Streptophyta</taxon>
        <taxon>Embryophyta</taxon>
        <taxon>Tracheophyta</taxon>
        <taxon>Spermatophyta</taxon>
        <taxon>Magnoliopsida</taxon>
        <taxon>Liliopsida</taxon>
        <taxon>Poales</taxon>
        <taxon>Poaceae</taxon>
        <taxon>BOP clade</taxon>
        <taxon>Pooideae</taxon>
        <taxon>Triticodae</taxon>
        <taxon>Triticeae</taxon>
        <taxon>Triticinae</taxon>
        <taxon>Aegilops</taxon>
    </lineage>
</organism>
<evidence type="ECO:0000313" key="1">
    <source>
        <dbReference type="EnsemblPlants" id="AET5Gv20829400.2"/>
    </source>
</evidence>
<keyword evidence="2" id="KW-1185">Reference proteome</keyword>
<reference evidence="1" key="3">
    <citation type="journal article" date="2017" name="Nature">
        <title>Genome sequence of the progenitor of the wheat D genome Aegilops tauschii.</title>
        <authorList>
            <person name="Luo M.C."/>
            <person name="Gu Y.Q."/>
            <person name="Puiu D."/>
            <person name="Wang H."/>
            <person name="Twardziok S.O."/>
            <person name="Deal K.R."/>
            <person name="Huo N."/>
            <person name="Zhu T."/>
            <person name="Wang L."/>
            <person name="Wang Y."/>
            <person name="McGuire P.E."/>
            <person name="Liu S."/>
            <person name="Long H."/>
            <person name="Ramasamy R.K."/>
            <person name="Rodriguez J.C."/>
            <person name="Van S.L."/>
            <person name="Yuan L."/>
            <person name="Wang Z."/>
            <person name="Xia Z."/>
            <person name="Xiao L."/>
            <person name="Anderson O.D."/>
            <person name="Ouyang S."/>
            <person name="Liang Y."/>
            <person name="Zimin A.V."/>
            <person name="Pertea G."/>
            <person name="Qi P."/>
            <person name="Bennetzen J.L."/>
            <person name="Dai X."/>
            <person name="Dawson M.W."/>
            <person name="Muller H.G."/>
            <person name="Kugler K."/>
            <person name="Rivarola-Duarte L."/>
            <person name="Spannagl M."/>
            <person name="Mayer K.F.X."/>
            <person name="Lu F.H."/>
            <person name="Bevan M.W."/>
            <person name="Leroy P."/>
            <person name="Li P."/>
            <person name="You F.M."/>
            <person name="Sun Q."/>
            <person name="Liu Z."/>
            <person name="Lyons E."/>
            <person name="Wicker T."/>
            <person name="Salzberg S.L."/>
            <person name="Devos K.M."/>
            <person name="Dvorak J."/>
        </authorList>
    </citation>
    <scope>NUCLEOTIDE SEQUENCE [LARGE SCALE GENOMIC DNA]</scope>
    <source>
        <strain evidence="1">cv. AL8/78</strain>
    </source>
</reference>
<dbReference type="Proteomes" id="UP000015105">
    <property type="component" value="Chromosome 5D"/>
</dbReference>
<reference evidence="1" key="4">
    <citation type="submission" date="2019-03" db="UniProtKB">
        <authorList>
            <consortium name="EnsemblPlants"/>
        </authorList>
    </citation>
    <scope>IDENTIFICATION</scope>
</reference>
<dbReference type="Gramene" id="AET5Gv20829400.2">
    <property type="protein sequence ID" value="AET5Gv20829400.2"/>
    <property type="gene ID" value="AET5Gv20829400"/>
</dbReference>
<reference evidence="1" key="5">
    <citation type="journal article" date="2021" name="G3 (Bethesda)">
        <title>Aegilops tauschii genome assembly Aet v5.0 features greater sequence contiguity and improved annotation.</title>
        <authorList>
            <person name="Wang L."/>
            <person name="Zhu T."/>
            <person name="Rodriguez J.C."/>
            <person name="Deal K.R."/>
            <person name="Dubcovsky J."/>
            <person name="McGuire P.E."/>
            <person name="Lux T."/>
            <person name="Spannagl M."/>
            <person name="Mayer K.F.X."/>
            <person name="Baldrich P."/>
            <person name="Meyers B.C."/>
            <person name="Huo N."/>
            <person name="Gu Y.Q."/>
            <person name="Zhou H."/>
            <person name="Devos K.M."/>
            <person name="Bennetzen J.L."/>
            <person name="Unver T."/>
            <person name="Budak H."/>
            <person name="Gulick P.J."/>
            <person name="Galiba G."/>
            <person name="Kalapos B."/>
            <person name="Nelson D.R."/>
            <person name="Li P."/>
            <person name="You F.M."/>
            <person name="Luo M.C."/>
            <person name="Dvorak J."/>
        </authorList>
    </citation>
    <scope>NUCLEOTIDE SEQUENCE [LARGE SCALE GENOMIC DNA]</scope>
    <source>
        <strain evidence="1">cv. AL8/78</strain>
    </source>
</reference>
<protein>
    <submittedName>
        <fullName evidence="1">Uncharacterized protein</fullName>
    </submittedName>
</protein>
<name>A0A453LLF9_AEGTS</name>
<reference evidence="2" key="1">
    <citation type="journal article" date="2014" name="Science">
        <title>Ancient hybridizations among the ancestral genomes of bread wheat.</title>
        <authorList>
            <consortium name="International Wheat Genome Sequencing Consortium,"/>
            <person name="Marcussen T."/>
            <person name="Sandve S.R."/>
            <person name="Heier L."/>
            <person name="Spannagl M."/>
            <person name="Pfeifer M."/>
            <person name="Jakobsen K.S."/>
            <person name="Wulff B.B."/>
            <person name="Steuernagel B."/>
            <person name="Mayer K.F."/>
            <person name="Olsen O.A."/>
        </authorList>
    </citation>
    <scope>NUCLEOTIDE SEQUENCE [LARGE SCALE GENOMIC DNA]</scope>
    <source>
        <strain evidence="2">cv. AL8/78</strain>
    </source>
</reference>
<sequence>TLADWTLVSGWSSNPSSASVICHIPIFHLRALHPPCSKQLIKSDVLSFGKEQRRFREVIAWSVGSSLPPEIPRRSRFARSTGDELSP</sequence>
<dbReference type="EnsemblPlants" id="AET5Gv20829400.2">
    <property type="protein sequence ID" value="AET5Gv20829400.2"/>
    <property type="gene ID" value="AET5Gv20829400"/>
</dbReference>
<evidence type="ECO:0000313" key="2">
    <source>
        <dbReference type="Proteomes" id="UP000015105"/>
    </source>
</evidence>
<dbReference type="AlphaFoldDB" id="A0A453LLF9"/>
<proteinExistence type="predicted"/>
<accession>A0A453LLF9</accession>
<reference evidence="2" key="2">
    <citation type="journal article" date="2017" name="Nat. Plants">
        <title>The Aegilops tauschii genome reveals multiple impacts of transposons.</title>
        <authorList>
            <person name="Zhao G."/>
            <person name="Zou C."/>
            <person name="Li K."/>
            <person name="Wang K."/>
            <person name="Li T."/>
            <person name="Gao L."/>
            <person name="Zhang X."/>
            <person name="Wang H."/>
            <person name="Yang Z."/>
            <person name="Liu X."/>
            <person name="Jiang W."/>
            <person name="Mao L."/>
            <person name="Kong X."/>
            <person name="Jiao Y."/>
            <person name="Jia J."/>
        </authorList>
    </citation>
    <scope>NUCLEOTIDE SEQUENCE [LARGE SCALE GENOMIC DNA]</scope>
    <source>
        <strain evidence="2">cv. AL8/78</strain>
    </source>
</reference>